<organism evidence="1 2">
    <name type="scientific">Planococcus antarcticus DSM 14505</name>
    <dbReference type="NCBI Taxonomy" id="1185653"/>
    <lineage>
        <taxon>Bacteria</taxon>
        <taxon>Bacillati</taxon>
        <taxon>Bacillota</taxon>
        <taxon>Bacilli</taxon>
        <taxon>Bacillales</taxon>
        <taxon>Caryophanaceae</taxon>
        <taxon>Planococcus</taxon>
    </lineage>
</organism>
<gene>
    <name evidence="1" type="ORF">BBH88_03920</name>
</gene>
<dbReference type="EMBL" id="CP016534">
    <property type="protein sequence ID" value="ANU09512.1"/>
    <property type="molecule type" value="Genomic_DNA"/>
</dbReference>
<dbReference type="Proteomes" id="UP000092661">
    <property type="component" value="Chromosome"/>
</dbReference>
<reference evidence="1" key="1">
    <citation type="submission" date="2016-10" db="EMBL/GenBank/DDBJ databases">
        <authorList>
            <person name="See-Too W.S."/>
        </authorList>
    </citation>
    <scope>NUCLEOTIDE SEQUENCE</scope>
    <source>
        <strain evidence="1">DSM 14505</strain>
    </source>
</reference>
<evidence type="ECO:0008006" key="3">
    <source>
        <dbReference type="Google" id="ProtNLM"/>
    </source>
</evidence>
<evidence type="ECO:0000313" key="2">
    <source>
        <dbReference type="Proteomes" id="UP000092661"/>
    </source>
</evidence>
<keyword evidence="2" id="KW-1185">Reference proteome</keyword>
<proteinExistence type="predicted"/>
<evidence type="ECO:0000313" key="1">
    <source>
        <dbReference type="EMBL" id="ANU09512.1"/>
    </source>
</evidence>
<accession>A0ABM6D2Z5</accession>
<sequence>MKIILKIFKKVANYMTLKKNKALLRMKRILSYTKLQIECIFKTLFTKNQLTSKLVFLVLM</sequence>
<name>A0ABM6D2Z5_9BACL</name>
<protein>
    <recommendedName>
        <fullName evidence="3">Transposase</fullName>
    </recommendedName>
</protein>